<proteinExistence type="inferred from homology"/>
<keyword evidence="2" id="KW-0378">Hydrolase</keyword>
<feature type="coiled-coil region" evidence="5">
    <location>
        <begin position="413"/>
        <end position="535"/>
    </location>
</feature>
<dbReference type="SUPFAM" id="SSF48340">
    <property type="entry name" value="Interferon-induced guanylate-binding protein 1 (GBP1), C-terminal domain"/>
    <property type="match status" value="1"/>
</dbReference>
<evidence type="ECO:0000313" key="8">
    <source>
        <dbReference type="Proteomes" id="UP000887575"/>
    </source>
</evidence>
<evidence type="ECO:0000313" key="9">
    <source>
        <dbReference type="WBParaSite" id="MBELARI_LOCUS6877"/>
    </source>
</evidence>
<feature type="domain" description="GB1/RHD3-type G" evidence="7">
    <location>
        <begin position="48"/>
        <end position="307"/>
    </location>
</feature>
<keyword evidence="3" id="KW-0342">GTP-binding</keyword>
<dbReference type="InterPro" id="IPR036543">
    <property type="entry name" value="Guanylate-bd_C_sf"/>
</dbReference>
<dbReference type="GO" id="GO:0005525">
    <property type="term" value="F:GTP binding"/>
    <property type="evidence" value="ECO:0007669"/>
    <property type="project" value="UniProtKB-KW"/>
</dbReference>
<evidence type="ECO:0000256" key="5">
    <source>
        <dbReference type="SAM" id="Coils"/>
    </source>
</evidence>
<evidence type="ECO:0000256" key="3">
    <source>
        <dbReference type="ARBA" id="ARBA00023134"/>
    </source>
</evidence>
<evidence type="ECO:0000256" key="1">
    <source>
        <dbReference type="ARBA" id="ARBA00022741"/>
    </source>
</evidence>
<dbReference type="PROSITE" id="PS51715">
    <property type="entry name" value="G_GB1_RHD3"/>
    <property type="match status" value="1"/>
</dbReference>
<feature type="region of interest" description="Disordered" evidence="6">
    <location>
        <begin position="541"/>
        <end position="565"/>
    </location>
</feature>
<dbReference type="Proteomes" id="UP000887575">
    <property type="component" value="Unassembled WGS sequence"/>
</dbReference>
<comment type="similarity">
    <text evidence="4">Belongs to the TRAFAC class dynamin-like GTPase superfamily. GB1/RHD3 GTPase family.</text>
</comment>
<evidence type="ECO:0000256" key="4">
    <source>
        <dbReference type="PROSITE-ProRule" id="PRU01052"/>
    </source>
</evidence>
<protein>
    <submittedName>
        <fullName evidence="9">GB1/RHD3-type G domain-containing protein</fullName>
    </submittedName>
</protein>
<dbReference type="CDD" id="cd01851">
    <property type="entry name" value="GBP"/>
    <property type="match status" value="1"/>
</dbReference>
<dbReference type="AlphaFoldDB" id="A0AAF3JAJ7"/>
<dbReference type="Gene3D" id="1.20.58.420">
    <property type="entry name" value="AHSP"/>
    <property type="match status" value="1"/>
</dbReference>
<evidence type="ECO:0000259" key="7">
    <source>
        <dbReference type="PROSITE" id="PS51715"/>
    </source>
</evidence>
<dbReference type="InterPro" id="IPR030386">
    <property type="entry name" value="G_GB1_RHD3_dom"/>
</dbReference>
<organism evidence="8 9">
    <name type="scientific">Mesorhabditis belari</name>
    <dbReference type="NCBI Taxonomy" id="2138241"/>
    <lineage>
        <taxon>Eukaryota</taxon>
        <taxon>Metazoa</taxon>
        <taxon>Ecdysozoa</taxon>
        <taxon>Nematoda</taxon>
        <taxon>Chromadorea</taxon>
        <taxon>Rhabditida</taxon>
        <taxon>Rhabditina</taxon>
        <taxon>Rhabditomorpha</taxon>
        <taxon>Rhabditoidea</taxon>
        <taxon>Rhabditidae</taxon>
        <taxon>Mesorhabditinae</taxon>
        <taxon>Mesorhabditis</taxon>
    </lineage>
</organism>
<evidence type="ECO:0000256" key="2">
    <source>
        <dbReference type="ARBA" id="ARBA00022801"/>
    </source>
</evidence>
<name>A0AAF3JAJ7_9BILA</name>
<keyword evidence="8" id="KW-1185">Reference proteome</keyword>
<keyword evidence="1" id="KW-0547">Nucleotide-binding</keyword>
<dbReference type="SUPFAM" id="SSF52540">
    <property type="entry name" value="P-loop containing nucleoside triphosphate hydrolases"/>
    <property type="match status" value="1"/>
</dbReference>
<dbReference type="InterPro" id="IPR027417">
    <property type="entry name" value="P-loop_NTPase"/>
</dbReference>
<dbReference type="Gene3D" id="3.40.50.300">
    <property type="entry name" value="P-loop containing nucleotide triphosphate hydrolases"/>
    <property type="match status" value="1"/>
</dbReference>
<dbReference type="InterPro" id="IPR015894">
    <property type="entry name" value="Guanylate-bd_N"/>
</dbReference>
<dbReference type="PANTHER" id="PTHR10751">
    <property type="entry name" value="GUANYLATE BINDING PROTEIN"/>
    <property type="match status" value="1"/>
</dbReference>
<keyword evidence="5" id="KW-0175">Coiled coil</keyword>
<dbReference type="WBParaSite" id="MBELARI_LOCUS6877">
    <property type="protein sequence ID" value="MBELARI_LOCUS6877"/>
    <property type="gene ID" value="MBELARI_LOCUS6877"/>
</dbReference>
<dbReference type="Pfam" id="PF02263">
    <property type="entry name" value="GBP"/>
    <property type="match status" value="1"/>
</dbReference>
<dbReference type="GO" id="GO:0003924">
    <property type="term" value="F:GTPase activity"/>
    <property type="evidence" value="ECO:0007669"/>
    <property type="project" value="InterPro"/>
</dbReference>
<sequence length="589" mass="68236">MTSNHCAVPVIVLEEEKKSSLFSNKIKTSYKLNAAGLTKILGQKDFIDKKVAVISIAGAFRKGKSFLLNFFVNYLEFLSNGGRGEWLNEETPLDKFHWRGGSKRDTNGIYLWSRPYLLEDKDGEEIVVLLMDTQGTFDHKTTINDCATIFALSTLISSVQIFNVSQQIQEDDFNNLRLFTEVAQMAQDENQKKTTAFQKLRFLIRDWPNSDEYGYGFEGGAEYLEKLLAIKPKQKKELQKLRTSLKNSFERIDAFLMPHPGLRVASNNSDKVLGKVEVDFKEYLEQFVTSHFKENFVEPKTMHGETLTCRGLMNLFGAYMKIFNSDKLPKVKTILEATAEVMLSVAETKAKQEYDTQMKEKMSNTINLTKIDVLNGFHSASVDAARKVFASRPRLSGDFSVATIQQKLQTYFEERLVEHKRVVEQNLKVAEENERIEAEKARLAEEERIAKKKIKDEEDRLARLKAEQEEALRKEREENERKRRAEEERLRQQQLEQQRENERLRQERERIEVELRRAQQAAEAAERQREMASRAFFTSPAFYPSPSQSYSNYNSPSNVRSETYTSSRGNVFTRYRDMDTGRFTKNPYG</sequence>
<accession>A0AAF3JAJ7</accession>
<feature type="compositionally biased region" description="Low complexity" evidence="6">
    <location>
        <begin position="544"/>
        <end position="558"/>
    </location>
</feature>
<evidence type="ECO:0000256" key="6">
    <source>
        <dbReference type="SAM" id="MobiDB-lite"/>
    </source>
</evidence>
<reference evidence="9" key="1">
    <citation type="submission" date="2024-02" db="UniProtKB">
        <authorList>
            <consortium name="WormBaseParasite"/>
        </authorList>
    </citation>
    <scope>IDENTIFICATION</scope>
</reference>